<keyword evidence="6" id="KW-1185">Reference proteome</keyword>
<name>A0A0L0C905_LUCCU</name>
<dbReference type="Proteomes" id="UP000037069">
    <property type="component" value="Unassembled WGS sequence"/>
</dbReference>
<gene>
    <name evidence="5" type="ORF">FF38_09444</name>
</gene>
<dbReference type="OrthoDB" id="7979291at2759"/>
<comment type="caution">
    <text evidence="5">The sequence shown here is derived from an EMBL/GenBank/DDBJ whole genome shotgun (WGS) entry which is preliminary data.</text>
</comment>
<dbReference type="Gene3D" id="3.30.30.10">
    <property type="entry name" value="Knottin, scorpion toxin-like"/>
    <property type="match status" value="1"/>
</dbReference>
<evidence type="ECO:0000256" key="2">
    <source>
        <dbReference type="SAM" id="Coils"/>
    </source>
</evidence>
<evidence type="ECO:0000313" key="5">
    <source>
        <dbReference type="EMBL" id="KNC28727.1"/>
    </source>
</evidence>
<accession>A0A0L0C905</accession>
<organism evidence="5 6">
    <name type="scientific">Lucilia cuprina</name>
    <name type="common">Green bottle fly</name>
    <name type="synonym">Australian sheep blowfly</name>
    <dbReference type="NCBI Taxonomy" id="7375"/>
    <lineage>
        <taxon>Eukaryota</taxon>
        <taxon>Metazoa</taxon>
        <taxon>Ecdysozoa</taxon>
        <taxon>Arthropoda</taxon>
        <taxon>Hexapoda</taxon>
        <taxon>Insecta</taxon>
        <taxon>Pterygota</taxon>
        <taxon>Neoptera</taxon>
        <taxon>Endopterygota</taxon>
        <taxon>Diptera</taxon>
        <taxon>Brachycera</taxon>
        <taxon>Muscomorpha</taxon>
        <taxon>Oestroidea</taxon>
        <taxon>Calliphoridae</taxon>
        <taxon>Luciliinae</taxon>
        <taxon>Lucilia</taxon>
    </lineage>
</organism>
<dbReference type="InterPro" id="IPR001542">
    <property type="entry name" value="Defensin_invertebrate/fungal"/>
</dbReference>
<dbReference type="SUPFAM" id="SSF57095">
    <property type="entry name" value="Scorpion toxin-like"/>
    <property type="match status" value="1"/>
</dbReference>
<dbReference type="AlphaFoldDB" id="A0A0L0C905"/>
<feature type="coiled-coil region" evidence="2">
    <location>
        <begin position="14"/>
        <end position="41"/>
    </location>
</feature>
<reference evidence="5 6" key="1">
    <citation type="journal article" date="2015" name="Nat. Commun.">
        <title>Lucilia cuprina genome unlocks parasitic fly biology to underpin future interventions.</title>
        <authorList>
            <person name="Anstead C.A."/>
            <person name="Korhonen P.K."/>
            <person name="Young N.D."/>
            <person name="Hall R.S."/>
            <person name="Jex A.R."/>
            <person name="Murali S.C."/>
            <person name="Hughes D.S."/>
            <person name="Lee S.F."/>
            <person name="Perry T."/>
            <person name="Stroehlein A.J."/>
            <person name="Ansell B.R."/>
            <person name="Breugelmans B."/>
            <person name="Hofmann A."/>
            <person name="Qu J."/>
            <person name="Dugan S."/>
            <person name="Lee S.L."/>
            <person name="Chao H."/>
            <person name="Dinh H."/>
            <person name="Han Y."/>
            <person name="Doddapaneni H.V."/>
            <person name="Worley K.C."/>
            <person name="Muzny D.M."/>
            <person name="Ioannidis P."/>
            <person name="Waterhouse R.M."/>
            <person name="Zdobnov E.M."/>
            <person name="James P.J."/>
            <person name="Bagnall N.H."/>
            <person name="Kotze A.C."/>
            <person name="Gibbs R.A."/>
            <person name="Richards S."/>
            <person name="Batterham P."/>
            <person name="Gasser R.B."/>
        </authorList>
    </citation>
    <scope>NUCLEOTIDE SEQUENCE [LARGE SCALE GENOMIC DNA]</scope>
    <source>
        <strain evidence="5 6">LS</strain>
        <tissue evidence="5">Full body</tissue>
    </source>
</reference>
<proteinExistence type="predicted"/>
<dbReference type="PROSITE" id="PS51378">
    <property type="entry name" value="INVERT_DEFENSINS"/>
    <property type="match status" value="1"/>
</dbReference>
<keyword evidence="2" id="KW-0175">Coiled coil</keyword>
<protein>
    <recommendedName>
        <fullName evidence="4">Invertebrate defensins family profile domain-containing protein</fullName>
    </recommendedName>
</protein>
<sequence>MKVAGIFVICLAFLLLAVVKNSEAQENLNQLEENFQVVYDDRSGGAQETKVLNRQKRLTCDIDRSFCVAHCLFRGFRRGFCTVKKICVCRH</sequence>
<dbReference type="GO" id="GO:0005576">
    <property type="term" value="C:extracellular region"/>
    <property type="evidence" value="ECO:0007669"/>
    <property type="project" value="UniProtKB-ARBA"/>
</dbReference>
<dbReference type="GO" id="GO:0050830">
    <property type="term" value="P:defense response to Gram-positive bacterium"/>
    <property type="evidence" value="ECO:0007669"/>
    <property type="project" value="UniProtKB-ARBA"/>
</dbReference>
<dbReference type="EMBL" id="JRES01000753">
    <property type="protein sequence ID" value="KNC28727.1"/>
    <property type="molecule type" value="Genomic_DNA"/>
</dbReference>
<feature type="domain" description="Invertebrate defensins family profile" evidence="4">
    <location>
        <begin position="57"/>
        <end position="91"/>
    </location>
</feature>
<evidence type="ECO:0000256" key="1">
    <source>
        <dbReference type="ARBA" id="ARBA00023157"/>
    </source>
</evidence>
<keyword evidence="1" id="KW-1015">Disulfide bond</keyword>
<dbReference type="Pfam" id="PF01097">
    <property type="entry name" value="Defensin_2"/>
    <property type="match status" value="1"/>
</dbReference>
<feature type="signal peptide" evidence="3">
    <location>
        <begin position="1"/>
        <end position="24"/>
    </location>
</feature>
<evidence type="ECO:0000259" key="4">
    <source>
        <dbReference type="PROSITE" id="PS51378"/>
    </source>
</evidence>
<dbReference type="InterPro" id="IPR036574">
    <property type="entry name" value="Scorpion_toxin-like_sf"/>
</dbReference>
<evidence type="ECO:0000256" key="3">
    <source>
        <dbReference type="SAM" id="SignalP"/>
    </source>
</evidence>
<evidence type="ECO:0000313" key="6">
    <source>
        <dbReference type="Proteomes" id="UP000037069"/>
    </source>
</evidence>
<feature type="chain" id="PRO_5005535990" description="Invertebrate defensins family profile domain-containing protein" evidence="3">
    <location>
        <begin position="25"/>
        <end position="91"/>
    </location>
</feature>
<keyword evidence="3" id="KW-0732">Signal</keyword>